<organism evidence="2 3">
    <name type="scientific">Prorocentrum cordatum</name>
    <dbReference type="NCBI Taxonomy" id="2364126"/>
    <lineage>
        <taxon>Eukaryota</taxon>
        <taxon>Sar</taxon>
        <taxon>Alveolata</taxon>
        <taxon>Dinophyceae</taxon>
        <taxon>Prorocentrales</taxon>
        <taxon>Prorocentraceae</taxon>
        <taxon>Prorocentrum</taxon>
    </lineage>
</organism>
<evidence type="ECO:0000313" key="3">
    <source>
        <dbReference type="Proteomes" id="UP001189429"/>
    </source>
</evidence>
<proteinExistence type="predicted"/>
<feature type="compositionally biased region" description="Basic residues" evidence="1">
    <location>
        <begin position="15"/>
        <end position="26"/>
    </location>
</feature>
<protein>
    <submittedName>
        <fullName evidence="2">Uncharacterized protein</fullName>
    </submittedName>
</protein>
<evidence type="ECO:0000313" key="2">
    <source>
        <dbReference type="EMBL" id="CAK0828518.1"/>
    </source>
</evidence>
<feature type="region of interest" description="Disordered" evidence="1">
    <location>
        <begin position="104"/>
        <end position="124"/>
    </location>
</feature>
<gene>
    <name evidence="2" type="ORF">PCOR1329_LOCUS27717</name>
</gene>
<reference evidence="2" key="1">
    <citation type="submission" date="2023-10" db="EMBL/GenBank/DDBJ databases">
        <authorList>
            <person name="Chen Y."/>
            <person name="Shah S."/>
            <person name="Dougan E. K."/>
            <person name="Thang M."/>
            <person name="Chan C."/>
        </authorList>
    </citation>
    <scope>NUCLEOTIDE SEQUENCE [LARGE SCALE GENOMIC DNA]</scope>
</reference>
<accession>A0ABN9S9F2</accession>
<dbReference type="Proteomes" id="UP001189429">
    <property type="component" value="Unassembled WGS sequence"/>
</dbReference>
<feature type="non-terminal residue" evidence="2">
    <location>
        <position position="1"/>
    </location>
</feature>
<sequence>GGRGPDPHRGGRGQPHGRPRWRRRAGGPRVQARPPRRGERGVPGPAGQVRAGPPPLVPNAAYLDLLVRNSRLVPNAAYLELLVARPSEASAAHLDLLVRDGRKDRPARGQARRSAWRAAWRATG</sequence>
<comment type="caution">
    <text evidence="2">The sequence shown here is derived from an EMBL/GenBank/DDBJ whole genome shotgun (WGS) entry which is preliminary data.</text>
</comment>
<feature type="region of interest" description="Disordered" evidence="1">
    <location>
        <begin position="1"/>
        <end position="55"/>
    </location>
</feature>
<dbReference type="EMBL" id="CAUYUJ010010086">
    <property type="protein sequence ID" value="CAK0828518.1"/>
    <property type="molecule type" value="Genomic_DNA"/>
</dbReference>
<name>A0ABN9S9F2_9DINO</name>
<evidence type="ECO:0000256" key="1">
    <source>
        <dbReference type="SAM" id="MobiDB-lite"/>
    </source>
</evidence>
<keyword evidence="3" id="KW-1185">Reference proteome</keyword>